<comment type="similarity">
    <text evidence="1">Belongs to the FAD-binding monooxygenase family.</text>
</comment>
<dbReference type="InterPro" id="IPR051209">
    <property type="entry name" value="FAD-bind_Monooxygenase_sf"/>
</dbReference>
<proteinExistence type="inferred from homology"/>
<dbReference type="PANTHER" id="PTHR42877">
    <property type="entry name" value="L-ORNITHINE N(5)-MONOOXYGENASE-RELATED"/>
    <property type="match status" value="1"/>
</dbReference>
<evidence type="ECO:0000313" key="3">
    <source>
        <dbReference type="Proteomes" id="UP000799423"/>
    </source>
</evidence>
<keyword evidence="3" id="KW-1185">Reference proteome</keyword>
<sequence length="249" mass="27833">MGEFIKDKRSLEGFTSKFEVGCRRITPGDPYMNTIQKENGVIGNDGVERVDTIVCATGFDVTYCPRFPVIGKNSIDLYEKCKVDPEGYLGLAVPDMPNNMMFIGSTWSENGSVTSPLLSHTVWKKSCRSWYKDNNTGRVNAVWPGSSNHYAEVIETPRYEDFNIEYPNSDVSPSLAMENIDPKWLAAIGYERTAKKVEKAREEKEDVIVERNSTDGGEGGNSLTLGHESRYAIISGMNTMTLCLSNYCF</sequence>
<protein>
    <recommendedName>
        <fullName evidence="4">FAD/NAD(P)-binding domain-containing protein</fullName>
    </recommendedName>
</protein>
<dbReference type="AlphaFoldDB" id="A0A6A7AZM5"/>
<dbReference type="PANTHER" id="PTHR42877:SF1">
    <property type="entry name" value="FAD-BINDING MONOOXYGENASE STCW"/>
    <property type="match status" value="1"/>
</dbReference>
<dbReference type="OrthoDB" id="74360at2759"/>
<dbReference type="EMBL" id="MU006325">
    <property type="protein sequence ID" value="KAF2847539.1"/>
    <property type="molecule type" value="Genomic_DNA"/>
</dbReference>
<dbReference type="SUPFAM" id="SSF51905">
    <property type="entry name" value="FAD/NAD(P)-binding domain"/>
    <property type="match status" value="1"/>
</dbReference>
<organism evidence="2 3">
    <name type="scientific">Plenodomus tracheiphilus IPT5</name>
    <dbReference type="NCBI Taxonomy" id="1408161"/>
    <lineage>
        <taxon>Eukaryota</taxon>
        <taxon>Fungi</taxon>
        <taxon>Dikarya</taxon>
        <taxon>Ascomycota</taxon>
        <taxon>Pezizomycotina</taxon>
        <taxon>Dothideomycetes</taxon>
        <taxon>Pleosporomycetidae</taxon>
        <taxon>Pleosporales</taxon>
        <taxon>Pleosporineae</taxon>
        <taxon>Leptosphaeriaceae</taxon>
        <taxon>Plenodomus</taxon>
    </lineage>
</organism>
<gene>
    <name evidence="2" type="ORF">T440DRAFT_481759</name>
</gene>
<evidence type="ECO:0008006" key="4">
    <source>
        <dbReference type="Google" id="ProtNLM"/>
    </source>
</evidence>
<name>A0A6A7AZM5_9PLEO</name>
<dbReference type="InterPro" id="IPR036188">
    <property type="entry name" value="FAD/NAD-bd_sf"/>
</dbReference>
<dbReference type="Gene3D" id="3.50.50.60">
    <property type="entry name" value="FAD/NAD(P)-binding domain"/>
    <property type="match status" value="1"/>
</dbReference>
<reference evidence="2" key="1">
    <citation type="submission" date="2020-01" db="EMBL/GenBank/DDBJ databases">
        <authorList>
            <consortium name="DOE Joint Genome Institute"/>
            <person name="Haridas S."/>
            <person name="Albert R."/>
            <person name="Binder M."/>
            <person name="Bloem J."/>
            <person name="Labutti K."/>
            <person name="Salamov A."/>
            <person name="Andreopoulos B."/>
            <person name="Baker S.E."/>
            <person name="Barry K."/>
            <person name="Bills G."/>
            <person name="Bluhm B.H."/>
            <person name="Cannon C."/>
            <person name="Castanera R."/>
            <person name="Culley D.E."/>
            <person name="Daum C."/>
            <person name="Ezra D."/>
            <person name="Gonzalez J.B."/>
            <person name="Henrissat B."/>
            <person name="Kuo A."/>
            <person name="Liang C."/>
            <person name="Lipzen A."/>
            <person name="Lutzoni F."/>
            <person name="Magnuson J."/>
            <person name="Mondo S."/>
            <person name="Nolan M."/>
            <person name="Ohm R."/>
            <person name="Pangilinan J."/>
            <person name="Park H.-J."/>
            <person name="Ramirez L."/>
            <person name="Alfaro M."/>
            <person name="Sun H."/>
            <person name="Tritt A."/>
            <person name="Yoshinaga Y."/>
            <person name="Zwiers L.-H."/>
            <person name="Turgeon B.G."/>
            <person name="Goodwin S.B."/>
            <person name="Spatafora J.W."/>
            <person name="Crous P.W."/>
            <person name="Grigoriev I.V."/>
        </authorList>
    </citation>
    <scope>NUCLEOTIDE SEQUENCE</scope>
    <source>
        <strain evidence="2">IPT5</strain>
    </source>
</reference>
<evidence type="ECO:0000256" key="1">
    <source>
        <dbReference type="ARBA" id="ARBA00010139"/>
    </source>
</evidence>
<evidence type="ECO:0000313" key="2">
    <source>
        <dbReference type="EMBL" id="KAF2847539.1"/>
    </source>
</evidence>
<accession>A0A6A7AZM5</accession>
<dbReference type="Proteomes" id="UP000799423">
    <property type="component" value="Unassembled WGS sequence"/>
</dbReference>